<feature type="transmembrane region" description="Helical" evidence="6">
    <location>
        <begin position="398"/>
        <end position="416"/>
    </location>
</feature>
<keyword evidence="4 6" id="KW-1133">Transmembrane helix</keyword>
<name>A0A158GV55_CABCO</name>
<feature type="transmembrane region" description="Helical" evidence="6">
    <location>
        <begin position="156"/>
        <end position="178"/>
    </location>
</feature>
<dbReference type="Pfam" id="PF02653">
    <property type="entry name" value="BPD_transp_2"/>
    <property type="match status" value="2"/>
</dbReference>
<dbReference type="InterPro" id="IPR043428">
    <property type="entry name" value="LivM-like"/>
</dbReference>
<evidence type="ECO:0000256" key="5">
    <source>
        <dbReference type="ARBA" id="ARBA00023136"/>
    </source>
</evidence>
<evidence type="ECO:0000256" key="1">
    <source>
        <dbReference type="ARBA" id="ARBA00004651"/>
    </source>
</evidence>
<dbReference type="InterPro" id="IPR001851">
    <property type="entry name" value="ABC_transp_permease"/>
</dbReference>
<organism evidence="7 8">
    <name type="scientific">Caballeronia cordobensis</name>
    <name type="common">Burkholderia cordobensis</name>
    <dbReference type="NCBI Taxonomy" id="1353886"/>
    <lineage>
        <taxon>Bacteria</taxon>
        <taxon>Pseudomonadati</taxon>
        <taxon>Pseudomonadota</taxon>
        <taxon>Betaproteobacteria</taxon>
        <taxon>Burkholderiales</taxon>
        <taxon>Burkholderiaceae</taxon>
        <taxon>Caballeronia</taxon>
    </lineage>
</organism>
<dbReference type="Proteomes" id="UP000054740">
    <property type="component" value="Unassembled WGS sequence"/>
</dbReference>
<evidence type="ECO:0000313" key="7">
    <source>
        <dbReference type="EMBL" id="SAL35370.1"/>
    </source>
</evidence>
<proteinExistence type="predicted"/>
<reference evidence="8" key="1">
    <citation type="submission" date="2016-01" db="EMBL/GenBank/DDBJ databases">
        <authorList>
            <person name="Peeters C."/>
        </authorList>
    </citation>
    <scope>NUCLEOTIDE SEQUENCE [LARGE SCALE GENOMIC DNA]</scope>
</reference>
<protein>
    <submittedName>
        <fullName evidence="7">Inner-membrane translocator</fullName>
    </submittedName>
</protein>
<feature type="transmembrane region" description="Helical" evidence="6">
    <location>
        <begin position="638"/>
        <end position="658"/>
    </location>
</feature>
<dbReference type="PANTHER" id="PTHR30482:SF10">
    <property type="entry name" value="HIGH-AFFINITY BRANCHED-CHAIN AMINO ACID TRANSPORT PROTEIN BRAE"/>
    <property type="match status" value="1"/>
</dbReference>
<evidence type="ECO:0000256" key="2">
    <source>
        <dbReference type="ARBA" id="ARBA00022475"/>
    </source>
</evidence>
<evidence type="ECO:0000313" key="8">
    <source>
        <dbReference type="Proteomes" id="UP000054740"/>
    </source>
</evidence>
<feature type="transmembrane region" description="Helical" evidence="6">
    <location>
        <begin position="428"/>
        <end position="449"/>
    </location>
</feature>
<dbReference type="RefSeq" id="WP_053570039.1">
    <property type="nucleotide sequence ID" value="NZ_FCNY02000005.1"/>
</dbReference>
<feature type="transmembrane region" description="Helical" evidence="6">
    <location>
        <begin position="370"/>
        <end position="391"/>
    </location>
</feature>
<feature type="transmembrane region" description="Helical" evidence="6">
    <location>
        <begin position="107"/>
        <end position="125"/>
    </location>
</feature>
<keyword evidence="3 6" id="KW-0812">Transmembrane</keyword>
<feature type="transmembrane region" description="Helical" evidence="6">
    <location>
        <begin position="593"/>
        <end position="618"/>
    </location>
</feature>
<feature type="transmembrane region" description="Helical" evidence="6">
    <location>
        <begin position="74"/>
        <end position="95"/>
    </location>
</feature>
<feature type="transmembrane region" description="Helical" evidence="6">
    <location>
        <begin position="347"/>
        <end position="364"/>
    </location>
</feature>
<dbReference type="PANTHER" id="PTHR30482">
    <property type="entry name" value="HIGH-AFFINITY BRANCHED-CHAIN AMINO ACID TRANSPORT SYSTEM PERMEASE"/>
    <property type="match status" value="1"/>
</dbReference>
<dbReference type="CDD" id="cd06582">
    <property type="entry name" value="TM_PBP1_LivH_like"/>
    <property type="match status" value="1"/>
</dbReference>
<keyword evidence="2" id="KW-1003">Cell membrane</keyword>
<feature type="transmembrane region" description="Helical" evidence="6">
    <location>
        <begin position="199"/>
        <end position="221"/>
    </location>
</feature>
<feature type="transmembrane region" description="Helical" evidence="6">
    <location>
        <begin position="508"/>
        <end position="525"/>
    </location>
</feature>
<keyword evidence="5 6" id="KW-0472">Membrane</keyword>
<evidence type="ECO:0000256" key="6">
    <source>
        <dbReference type="SAM" id="Phobius"/>
    </source>
</evidence>
<comment type="subcellular location">
    <subcellularLocation>
        <location evidence="1">Cell membrane</location>
        <topology evidence="1">Multi-pass membrane protein</topology>
    </subcellularLocation>
</comment>
<dbReference type="GO" id="GO:0015658">
    <property type="term" value="F:branched-chain amino acid transmembrane transporter activity"/>
    <property type="evidence" value="ECO:0007669"/>
    <property type="project" value="InterPro"/>
</dbReference>
<dbReference type="AlphaFoldDB" id="A0A158GV55"/>
<dbReference type="GO" id="GO:0005886">
    <property type="term" value="C:plasma membrane"/>
    <property type="evidence" value="ECO:0007669"/>
    <property type="project" value="UniProtKB-SubCell"/>
</dbReference>
<accession>A0A158GV55</accession>
<feature type="transmembrane region" description="Helical" evidence="6">
    <location>
        <begin position="34"/>
        <end position="54"/>
    </location>
</feature>
<evidence type="ECO:0000256" key="4">
    <source>
        <dbReference type="ARBA" id="ARBA00022989"/>
    </source>
</evidence>
<gene>
    <name evidence="7" type="ORF">AWB70_02486</name>
</gene>
<feature type="transmembrane region" description="Helical" evidence="6">
    <location>
        <begin position="461"/>
        <end position="481"/>
    </location>
</feature>
<feature type="transmembrane region" description="Helical" evidence="6">
    <location>
        <begin position="6"/>
        <end position="27"/>
    </location>
</feature>
<feature type="transmembrane region" description="Helical" evidence="6">
    <location>
        <begin position="241"/>
        <end position="265"/>
    </location>
</feature>
<keyword evidence="8" id="KW-1185">Reference proteome</keyword>
<dbReference type="EMBL" id="FCNY02000005">
    <property type="protein sequence ID" value="SAL35370.1"/>
    <property type="molecule type" value="Genomic_DNA"/>
</dbReference>
<dbReference type="CDD" id="cd06581">
    <property type="entry name" value="TM_PBP1_LivM_like"/>
    <property type="match status" value="1"/>
</dbReference>
<feature type="transmembrane region" description="Helical" evidence="6">
    <location>
        <begin position="558"/>
        <end position="578"/>
    </location>
</feature>
<evidence type="ECO:0000256" key="3">
    <source>
        <dbReference type="ARBA" id="ARBA00022692"/>
    </source>
</evidence>
<sequence length="667" mass="70166">MPYFEQLLLNGLVIGSIYALAAVAYTLVYGVVKLVNFAFGELFMLGGFLTLTLMTKEITLFGIQMPMPGLDFYLAAPLAIAGVAALGALIDAVAYRPLRNAPRLAPLITSIAISVLLQSVAQTVWGPTSLRFPPLPVGGLPSLSLGAGLTVTPSELAVFGCAIVAMLGVQFFVSATSLGRAMRAAAQDSMAAYLVGIPVNRIICAAFVLGSALAAFAGILYAQSFQFVSPTMGFVPGLKALTAAVLGGIGSIPGAALGGVILGVAESLCAGYLPDGSVYQDALSFALLVLLLLVRPQGLLGRADLNVSARGSLMSSGGAKRGQALAIAFGALDRAFAALGRYGEKRVAIVALAVAVALGFAIRSDYWLSILVMVLVYGMLASGLNIVVGLAGLLDLGFVAFFAIGAYFSSLIFVSVMQNHFGIDTASIWWLFYPNLLVGGLLAALLGAILGYPTLRVRGDYLAIMTLGFGEIVRIVATNWISVTNGPMGVRGIPSPEFFGVSFDEPRAQFFFALGLTAIVMFMVARLSRSYVGRAWVALREDEDAAEMMGVAGTRFKLLAYACSGFVGGVVGVFYAHLQQYVSPASFTLFENILVLMLIVLGGLGTLIGPFIGAAIWIVFLQLSLKIPFVSAYPESRYVLLGVLLVALMLFRPEGIAAKARLRLTME</sequence>